<protein>
    <recommendedName>
        <fullName evidence="6">ABC-2 type transporter transmembrane domain-containing protein</fullName>
    </recommendedName>
</protein>
<feature type="domain" description="ABC-2 type transporter transmembrane" evidence="6">
    <location>
        <begin position="489"/>
        <end position="712"/>
    </location>
</feature>
<dbReference type="Gene3D" id="1.10.287.950">
    <property type="entry name" value="Methyl-accepting chemotaxis protein"/>
    <property type="match status" value="2"/>
</dbReference>
<evidence type="ECO:0000256" key="3">
    <source>
        <dbReference type="ARBA" id="ARBA00022989"/>
    </source>
</evidence>
<dbReference type="InterPro" id="IPR051328">
    <property type="entry name" value="T7SS_ABC-Transporter"/>
</dbReference>
<comment type="caution">
    <text evidence="7">The sequence shown here is derived from an EMBL/GenBank/DDBJ whole genome shotgun (WGS) entry which is preliminary data.</text>
</comment>
<dbReference type="Pfam" id="PF12698">
    <property type="entry name" value="ABC2_membrane_3"/>
    <property type="match status" value="2"/>
</dbReference>
<organism evidence="7 8">
    <name type="scientific">Heyndrickxia shackletonii</name>
    <dbReference type="NCBI Taxonomy" id="157838"/>
    <lineage>
        <taxon>Bacteria</taxon>
        <taxon>Bacillati</taxon>
        <taxon>Bacillota</taxon>
        <taxon>Bacilli</taxon>
        <taxon>Bacillales</taxon>
        <taxon>Bacillaceae</taxon>
        <taxon>Heyndrickxia</taxon>
    </lineage>
</organism>
<feature type="transmembrane region" description="Helical" evidence="5">
    <location>
        <begin position="639"/>
        <end position="658"/>
    </location>
</feature>
<dbReference type="Gene3D" id="3.40.1710.10">
    <property type="entry name" value="abc type-2 transporter like domain"/>
    <property type="match status" value="1"/>
</dbReference>
<evidence type="ECO:0000256" key="5">
    <source>
        <dbReference type="SAM" id="Phobius"/>
    </source>
</evidence>
<dbReference type="PANTHER" id="PTHR43077:SF5">
    <property type="entry name" value="PHAGE INFECTION PROTEIN"/>
    <property type="match status" value="1"/>
</dbReference>
<evidence type="ECO:0000313" key="7">
    <source>
        <dbReference type="EMBL" id="KQL55062.1"/>
    </source>
</evidence>
<dbReference type="PANTHER" id="PTHR43077">
    <property type="entry name" value="TRANSPORT PERMEASE YVFS-RELATED"/>
    <property type="match status" value="1"/>
</dbReference>
<dbReference type="EMBL" id="LJJC01000004">
    <property type="protein sequence ID" value="KQL55062.1"/>
    <property type="molecule type" value="Genomic_DNA"/>
</dbReference>
<dbReference type="NCBIfam" id="TIGR03062">
    <property type="entry name" value="pip_yhgE_Cterm"/>
    <property type="match status" value="1"/>
</dbReference>
<dbReference type="NCBIfam" id="TIGR03057">
    <property type="entry name" value="xxxLxxG_by_4"/>
    <property type="match status" value="4"/>
</dbReference>
<evidence type="ECO:0000256" key="4">
    <source>
        <dbReference type="ARBA" id="ARBA00023136"/>
    </source>
</evidence>
<dbReference type="OrthoDB" id="9811483at2"/>
<dbReference type="InterPro" id="IPR017501">
    <property type="entry name" value="Phage_infect_YhgE_C"/>
</dbReference>
<dbReference type="RefSeq" id="WP_055740855.1">
    <property type="nucleotide sequence ID" value="NZ_JAAIWL010000033.1"/>
</dbReference>
<keyword evidence="8" id="KW-1185">Reference proteome</keyword>
<feature type="transmembrane region" description="Helical" evidence="5">
    <location>
        <begin position="608"/>
        <end position="632"/>
    </location>
</feature>
<feature type="transmembrane region" description="Helical" evidence="5">
    <location>
        <begin position="579"/>
        <end position="602"/>
    </location>
</feature>
<dbReference type="PATRIC" id="fig|157838.3.peg.3797"/>
<evidence type="ECO:0000259" key="6">
    <source>
        <dbReference type="Pfam" id="PF12698"/>
    </source>
</evidence>
<feature type="transmembrane region" description="Helical" evidence="5">
    <location>
        <begin position="539"/>
        <end position="559"/>
    </location>
</feature>
<dbReference type="SUPFAM" id="SSF101967">
    <property type="entry name" value="Adhesin YadA, collagen-binding domain"/>
    <property type="match status" value="1"/>
</dbReference>
<name>A0A0Q3TM35_9BACI</name>
<feature type="transmembrane region" description="Helical" evidence="5">
    <location>
        <begin position="12"/>
        <end position="38"/>
    </location>
</feature>
<dbReference type="AlphaFoldDB" id="A0A0Q3TM35"/>
<dbReference type="Proteomes" id="UP000051888">
    <property type="component" value="Unassembled WGS sequence"/>
</dbReference>
<gene>
    <name evidence="7" type="ORF">AN964_17145</name>
</gene>
<evidence type="ECO:0000313" key="8">
    <source>
        <dbReference type="Proteomes" id="UP000051888"/>
    </source>
</evidence>
<feature type="domain" description="ABC-2 type transporter transmembrane" evidence="6">
    <location>
        <begin position="18"/>
        <end position="219"/>
    </location>
</feature>
<dbReference type="NCBIfam" id="TIGR03061">
    <property type="entry name" value="pip_yhgE_Nterm"/>
    <property type="match status" value="1"/>
</dbReference>
<dbReference type="GO" id="GO:0016020">
    <property type="term" value="C:membrane"/>
    <property type="evidence" value="ECO:0007669"/>
    <property type="project" value="UniProtKB-SubCell"/>
</dbReference>
<keyword evidence="2 5" id="KW-0812">Transmembrane</keyword>
<dbReference type="InterPro" id="IPR023908">
    <property type="entry name" value="xxxLxxG_rpt"/>
</dbReference>
<sequence>MFIAELKKILRHPMLLISTLAITFVPIMYAGMFIWSFWDPYGHLDRLPVAVVNNDKGAVLDGDHLKLGKKLADNLKDSKDFDFHIVDNKNGLKDLKDQKYYLLIEIPQNFSKNATTLMDDQPKKLELNYIPNEGANYLSSKIGDSAMKEIKQSVSKEVTSTYAETLFSKIKEMGKGYNQASKGASSLYDGAKKLDNGSKSIKENLETLASKSIEFQNGVNSAASGSTDVANGASDLSKGLSQLKDGNDQLLKGVQSASKGSADLAAGSKQLTSGLQDADNGAKKLVSNTDKIHEGAKALADNLGALGNGATKTADGAKQVHDGITALKQQLEPFMATLPDQQKTVLQATLDQLEKGSNDVANGADQLSTSTGKLQTGASTIADSVNKLNQEGNKPLQNGLDTLLAGSQKLTDGANQLNAGQTQLLQGMTTFNQKLADAGSGANALASGSNQLNAGIGQLADGANKISDGTSKLADGSKDLNSGTNKLTDGSKELKNKLHDAADKSGSVHADQKTYDMMGNPVKVDKKEVNKVPNYGTGLAPYFLSLGLFVGALLLTIVFNVKNPVIAPKNGFLMFTSKFGVMAIVGIIQSLIAAAIAIGGIGLDVKSIPVFIGTEIVTSLTYMALILCLTAILGDPGRFLAIIILILQLTSSAGTFPLELLPPALHPVHNVLPMTFSLNAFKAVISSGDYSTVWHNLGLMLIYMIAFMIITIAYFTVKYKKSHTVQTEEAA</sequence>
<proteinExistence type="predicted"/>
<comment type="subcellular location">
    <subcellularLocation>
        <location evidence="1">Membrane</location>
        <topology evidence="1">Multi-pass membrane protein</topology>
    </subcellularLocation>
</comment>
<dbReference type="STRING" id="157838.AN964_17145"/>
<dbReference type="InterPro" id="IPR011049">
    <property type="entry name" value="Serralysin-like_metalloprot_C"/>
</dbReference>
<evidence type="ECO:0000256" key="1">
    <source>
        <dbReference type="ARBA" id="ARBA00004141"/>
    </source>
</evidence>
<dbReference type="InterPro" id="IPR017500">
    <property type="entry name" value="Phage_infect_YhgE_N"/>
</dbReference>
<accession>A0A0Q3TM35</accession>
<feature type="transmembrane region" description="Helical" evidence="5">
    <location>
        <begin position="697"/>
        <end position="717"/>
    </location>
</feature>
<reference evidence="7 8" key="1">
    <citation type="submission" date="2015-09" db="EMBL/GenBank/DDBJ databases">
        <title>Genome sequencing project for genomic taxonomy and phylogenomics of Bacillus-like bacteria.</title>
        <authorList>
            <person name="Liu B."/>
            <person name="Wang J."/>
            <person name="Zhu Y."/>
            <person name="Liu G."/>
            <person name="Chen Q."/>
            <person name="Chen Z."/>
            <person name="Lan J."/>
            <person name="Che J."/>
            <person name="Ge C."/>
            <person name="Shi H."/>
            <person name="Pan Z."/>
            <person name="Liu X."/>
        </authorList>
    </citation>
    <scope>NUCLEOTIDE SEQUENCE [LARGE SCALE GENOMIC DNA]</scope>
    <source>
        <strain evidence="7 8">LMG 18435</strain>
    </source>
</reference>
<keyword evidence="3 5" id="KW-1133">Transmembrane helix</keyword>
<dbReference type="GO" id="GO:0140359">
    <property type="term" value="F:ABC-type transporter activity"/>
    <property type="evidence" value="ECO:0007669"/>
    <property type="project" value="InterPro"/>
</dbReference>
<evidence type="ECO:0000256" key="2">
    <source>
        <dbReference type="ARBA" id="ARBA00022692"/>
    </source>
</evidence>
<keyword evidence="4 5" id="KW-0472">Membrane</keyword>
<dbReference type="InterPro" id="IPR013525">
    <property type="entry name" value="ABC2_TM"/>
</dbReference>